<organism evidence="2 3">
    <name type="scientific">Stegodyphus mimosarum</name>
    <name type="common">African social velvet spider</name>
    <dbReference type="NCBI Taxonomy" id="407821"/>
    <lineage>
        <taxon>Eukaryota</taxon>
        <taxon>Metazoa</taxon>
        <taxon>Ecdysozoa</taxon>
        <taxon>Arthropoda</taxon>
        <taxon>Chelicerata</taxon>
        <taxon>Arachnida</taxon>
        <taxon>Araneae</taxon>
        <taxon>Araneomorphae</taxon>
        <taxon>Entelegynae</taxon>
        <taxon>Eresoidea</taxon>
        <taxon>Eresidae</taxon>
        <taxon>Stegodyphus</taxon>
    </lineage>
</organism>
<keyword evidence="2" id="KW-0808">Transferase</keyword>
<dbReference type="AlphaFoldDB" id="A0A087UQX8"/>
<dbReference type="GO" id="GO:0016301">
    <property type="term" value="F:kinase activity"/>
    <property type="evidence" value="ECO:0007669"/>
    <property type="project" value="UniProtKB-KW"/>
</dbReference>
<keyword evidence="2" id="KW-0418">Kinase</keyword>
<name>A0A087UQX8_STEMI</name>
<dbReference type="InterPro" id="IPR003151">
    <property type="entry name" value="PIK-rel_kinase_FAT"/>
</dbReference>
<evidence type="ECO:0000313" key="2">
    <source>
        <dbReference type="EMBL" id="KFM79767.1"/>
    </source>
</evidence>
<feature type="non-terminal residue" evidence="2">
    <location>
        <position position="87"/>
    </location>
</feature>
<keyword evidence="3" id="KW-1185">Reference proteome</keyword>
<feature type="domain" description="PIK-related kinase FAT" evidence="1">
    <location>
        <begin position="1"/>
        <end position="48"/>
    </location>
</feature>
<dbReference type="Pfam" id="PF02259">
    <property type="entry name" value="FAT"/>
    <property type="match status" value="1"/>
</dbReference>
<evidence type="ECO:0000259" key="1">
    <source>
        <dbReference type="Pfam" id="PF02259"/>
    </source>
</evidence>
<proteinExistence type="predicted"/>
<dbReference type="Proteomes" id="UP000054359">
    <property type="component" value="Unassembled WGS sequence"/>
</dbReference>
<protein>
    <submittedName>
        <fullName evidence="2">DNA-dependent protein kinase catalytic subunit</fullName>
    </submittedName>
</protein>
<evidence type="ECO:0000313" key="3">
    <source>
        <dbReference type="Proteomes" id="UP000054359"/>
    </source>
</evidence>
<accession>A0A087UQX8</accession>
<dbReference type="EMBL" id="KK121126">
    <property type="protein sequence ID" value="KFM79767.1"/>
    <property type="molecule type" value="Genomic_DNA"/>
</dbReference>
<sequence>MLKIWQVRCPSAVDPVNIWDDVCSNRHLYLKKLEKEIINKDEDMEIQTSSQELSGNSLEIDEPESEDFKKVALETQVYVKLHFAETS</sequence>
<reference evidence="2 3" key="1">
    <citation type="submission" date="2013-11" db="EMBL/GenBank/DDBJ databases">
        <title>Genome sequencing of Stegodyphus mimosarum.</title>
        <authorList>
            <person name="Bechsgaard J."/>
        </authorList>
    </citation>
    <scope>NUCLEOTIDE SEQUENCE [LARGE SCALE GENOMIC DNA]</scope>
</reference>
<gene>
    <name evidence="2" type="ORF">X975_16046</name>
</gene>